<reference evidence="1" key="1">
    <citation type="submission" date="2021-01" db="EMBL/GenBank/DDBJ databases">
        <authorList>
            <person name="Corre E."/>
            <person name="Pelletier E."/>
            <person name="Niang G."/>
            <person name="Scheremetjew M."/>
            <person name="Finn R."/>
            <person name="Kale V."/>
            <person name="Holt S."/>
            <person name="Cochrane G."/>
            <person name="Meng A."/>
            <person name="Brown T."/>
            <person name="Cohen L."/>
        </authorList>
    </citation>
    <scope>NUCLEOTIDE SEQUENCE</scope>
    <source>
        <strain evidence="1">FSP1.4</strain>
    </source>
</reference>
<dbReference type="AlphaFoldDB" id="A0A7S3J4N1"/>
<gene>
    <name evidence="1" type="ORF">EHAR0213_LOCUS3303</name>
</gene>
<organism evidence="1">
    <name type="scientific">Euplotes harpa</name>
    <dbReference type="NCBI Taxonomy" id="151035"/>
    <lineage>
        <taxon>Eukaryota</taxon>
        <taxon>Sar</taxon>
        <taxon>Alveolata</taxon>
        <taxon>Ciliophora</taxon>
        <taxon>Intramacronucleata</taxon>
        <taxon>Spirotrichea</taxon>
        <taxon>Hypotrichia</taxon>
        <taxon>Euplotida</taxon>
        <taxon>Euplotidae</taxon>
        <taxon>Euplotes</taxon>
    </lineage>
</organism>
<proteinExistence type="predicted"/>
<accession>A0A7S3J4N1</accession>
<name>A0A7S3J4N1_9SPIT</name>
<evidence type="ECO:0000313" key="1">
    <source>
        <dbReference type="EMBL" id="CAE0344396.1"/>
    </source>
</evidence>
<dbReference type="EMBL" id="HBII01007436">
    <property type="protein sequence ID" value="CAE0344396.1"/>
    <property type="molecule type" value="Transcribed_RNA"/>
</dbReference>
<sequence length="202" mass="23404">MEEVKHKTKKADLFKSISMERVDHELEGINSSVYKVTDEILESKTVVNIMYMHISPFIIRVNYKSDNLNLINLCKGDLLNYMTNMVDISNLKVKIREFKISDKIVLDKGISKLIDFYLNDLIYNQKLNLLASVYPIRVTINIMKAFATLVKTPYNSYVNQKYITVGIYQGFSEFLTKISHEFGDVGSKVMNYLNSWKNFKSA</sequence>
<protein>
    <submittedName>
        <fullName evidence="1">Uncharacterized protein</fullName>
    </submittedName>
</protein>